<feature type="transmembrane region" description="Helical" evidence="7">
    <location>
        <begin position="171"/>
        <end position="193"/>
    </location>
</feature>
<evidence type="ECO:0000256" key="6">
    <source>
        <dbReference type="ARBA" id="ARBA00023136"/>
    </source>
</evidence>
<evidence type="ECO:0000256" key="2">
    <source>
        <dbReference type="ARBA" id="ARBA00010792"/>
    </source>
</evidence>
<keyword evidence="10" id="KW-1185">Reference proteome</keyword>
<evidence type="ECO:0000256" key="1">
    <source>
        <dbReference type="ARBA" id="ARBA00004651"/>
    </source>
</evidence>
<dbReference type="Proteomes" id="UP001138997">
    <property type="component" value="Unassembled WGS sequence"/>
</dbReference>
<organism evidence="9 10">
    <name type="scientific">Kineosporia babensis</name>
    <dbReference type="NCBI Taxonomy" id="499548"/>
    <lineage>
        <taxon>Bacteria</taxon>
        <taxon>Bacillati</taxon>
        <taxon>Actinomycetota</taxon>
        <taxon>Actinomycetes</taxon>
        <taxon>Kineosporiales</taxon>
        <taxon>Kineosporiaceae</taxon>
        <taxon>Kineosporia</taxon>
    </lineage>
</organism>
<evidence type="ECO:0000256" key="5">
    <source>
        <dbReference type="ARBA" id="ARBA00022989"/>
    </source>
</evidence>
<dbReference type="PANTHER" id="PTHR30353:SF15">
    <property type="entry name" value="INNER MEMBRANE PROTEIN YABI"/>
    <property type="match status" value="1"/>
</dbReference>
<evidence type="ECO:0000313" key="10">
    <source>
        <dbReference type="Proteomes" id="UP001138997"/>
    </source>
</evidence>
<feature type="domain" description="VTT" evidence="8">
    <location>
        <begin position="39"/>
        <end position="164"/>
    </location>
</feature>
<evidence type="ECO:0000256" key="7">
    <source>
        <dbReference type="RuleBase" id="RU367016"/>
    </source>
</evidence>
<evidence type="ECO:0000256" key="3">
    <source>
        <dbReference type="ARBA" id="ARBA00022475"/>
    </source>
</evidence>
<keyword evidence="5 7" id="KW-1133">Transmembrane helix</keyword>
<feature type="transmembrane region" description="Helical" evidence="7">
    <location>
        <begin position="144"/>
        <end position="165"/>
    </location>
</feature>
<dbReference type="EMBL" id="JAJOMB010000001">
    <property type="protein sequence ID" value="MCD5309719.1"/>
    <property type="molecule type" value="Genomic_DNA"/>
</dbReference>
<sequence>MAHWWASLSDVSSMTTVTVYVVVFTLVFVESGLLVGFFLPGDSVLFAAGLLAAEPASDLNLAFLAGGTAVAAIAGDAVGYWTGRRLGRPWLLSKAGKNADRVLKAEAFYERWGSLAVIIARFIPWVRTFTPIIAGIGRMPYPKFLVANVAGALIWGAGMILLGYAAYNIPWVKWAAYVIAAIAITATIVTLVVDRRRMRRKAALEA</sequence>
<protein>
    <submittedName>
        <fullName evidence="9">DedA family protein</fullName>
    </submittedName>
</protein>
<gene>
    <name evidence="9" type="ORF">LR394_02340</name>
</gene>
<accession>A0A9X1N9G2</accession>
<reference evidence="9" key="1">
    <citation type="submission" date="2021-11" db="EMBL/GenBank/DDBJ databases">
        <title>Streptomyces corallinus and Kineosporia corallina sp. nov., two new coral-derived marine actinobacteria.</title>
        <authorList>
            <person name="Buangrab K."/>
            <person name="Sutthacheep M."/>
            <person name="Yeemin T."/>
            <person name="Harunari E."/>
            <person name="Igarashi Y."/>
            <person name="Sripreechasak P."/>
            <person name="Kanchanasin P."/>
            <person name="Tanasupawat S."/>
            <person name="Phongsopitanun W."/>
        </authorList>
    </citation>
    <scope>NUCLEOTIDE SEQUENCE</scope>
    <source>
        <strain evidence="9">JCM 31032</strain>
    </source>
</reference>
<dbReference type="PANTHER" id="PTHR30353">
    <property type="entry name" value="INNER MEMBRANE PROTEIN DEDA-RELATED"/>
    <property type="match status" value="1"/>
</dbReference>
<dbReference type="Pfam" id="PF09335">
    <property type="entry name" value="VTT_dom"/>
    <property type="match status" value="1"/>
</dbReference>
<dbReference type="InterPro" id="IPR032818">
    <property type="entry name" value="DedA-like"/>
</dbReference>
<dbReference type="GO" id="GO:0005886">
    <property type="term" value="C:plasma membrane"/>
    <property type="evidence" value="ECO:0007669"/>
    <property type="project" value="UniProtKB-SubCell"/>
</dbReference>
<evidence type="ECO:0000256" key="4">
    <source>
        <dbReference type="ARBA" id="ARBA00022692"/>
    </source>
</evidence>
<dbReference type="AlphaFoldDB" id="A0A9X1N9G2"/>
<name>A0A9X1N9G2_9ACTN</name>
<dbReference type="InterPro" id="IPR032816">
    <property type="entry name" value="VTT_dom"/>
</dbReference>
<dbReference type="RefSeq" id="WP_231438638.1">
    <property type="nucleotide sequence ID" value="NZ_JAJOMB010000001.1"/>
</dbReference>
<comment type="subcellular location">
    <subcellularLocation>
        <location evidence="1 7">Cell membrane</location>
        <topology evidence="1 7">Multi-pass membrane protein</topology>
    </subcellularLocation>
</comment>
<comment type="similarity">
    <text evidence="2 7">Belongs to the DedA family.</text>
</comment>
<evidence type="ECO:0000259" key="8">
    <source>
        <dbReference type="Pfam" id="PF09335"/>
    </source>
</evidence>
<feature type="transmembrane region" description="Helical" evidence="7">
    <location>
        <begin position="59"/>
        <end position="81"/>
    </location>
</feature>
<keyword evidence="4 7" id="KW-0812">Transmembrane</keyword>
<evidence type="ECO:0000313" key="9">
    <source>
        <dbReference type="EMBL" id="MCD5309719.1"/>
    </source>
</evidence>
<feature type="transmembrane region" description="Helical" evidence="7">
    <location>
        <begin position="17"/>
        <end position="39"/>
    </location>
</feature>
<keyword evidence="3 7" id="KW-1003">Cell membrane</keyword>
<proteinExistence type="inferred from homology"/>
<comment type="caution">
    <text evidence="9">The sequence shown here is derived from an EMBL/GenBank/DDBJ whole genome shotgun (WGS) entry which is preliminary data.</text>
</comment>
<keyword evidence="6 7" id="KW-0472">Membrane</keyword>